<dbReference type="NCBIfam" id="NF041638">
    <property type="entry name" value="QRL_CxxC_CxxC"/>
    <property type="match status" value="1"/>
</dbReference>
<evidence type="ECO:0000313" key="2">
    <source>
        <dbReference type="Proteomes" id="UP000199025"/>
    </source>
</evidence>
<gene>
    <name evidence="1" type="ORF">SAMN05421835_12365</name>
</gene>
<proteinExistence type="predicted"/>
<dbReference type="Proteomes" id="UP000199025">
    <property type="component" value="Unassembled WGS sequence"/>
</dbReference>
<dbReference type="AlphaFoldDB" id="A0A1I4A859"/>
<dbReference type="InterPro" id="IPR048142">
    <property type="entry name" value="QRL_CxxC_CxxC"/>
</dbReference>
<accession>A0A1I4A859</accession>
<protein>
    <submittedName>
        <fullName evidence="1">Uncharacterized protein</fullName>
    </submittedName>
</protein>
<dbReference type="EMBL" id="FORP01000023">
    <property type="protein sequence ID" value="SFK52588.1"/>
    <property type="molecule type" value="Genomic_DNA"/>
</dbReference>
<reference evidence="1 2" key="1">
    <citation type="submission" date="2016-10" db="EMBL/GenBank/DDBJ databases">
        <authorList>
            <person name="de Groot N.N."/>
        </authorList>
    </citation>
    <scope>NUCLEOTIDE SEQUENCE [LARGE SCALE GENOMIC DNA]</scope>
    <source>
        <strain evidence="1 2">DSM 44468</strain>
    </source>
</reference>
<dbReference type="STRING" id="115433.SAMN05421835_12365"/>
<sequence>MSARQYPWDLREVPWSDRPEFTRGLLDGTPLLSWGIGPRDKLATRRQLRAMGLRPGGQDPAAVLYFRCRKAGKKVYAELFLIERAKPVRPMTPGRAAALDKAMTARRTCRQCGETGWAELPRAHRTCEACRYSLGLPPDDYLHDYLSGTPTLTADEHAALDAVPDNVIPLRRPSAVDGSWTSRKGVA</sequence>
<organism evidence="1 2">
    <name type="scientific">Amycolatopsis sacchari</name>
    <dbReference type="NCBI Taxonomy" id="115433"/>
    <lineage>
        <taxon>Bacteria</taxon>
        <taxon>Bacillati</taxon>
        <taxon>Actinomycetota</taxon>
        <taxon>Actinomycetes</taxon>
        <taxon>Pseudonocardiales</taxon>
        <taxon>Pseudonocardiaceae</taxon>
        <taxon>Amycolatopsis</taxon>
    </lineage>
</organism>
<dbReference type="RefSeq" id="WP_245783313.1">
    <property type="nucleotide sequence ID" value="NZ_FORP01000023.1"/>
</dbReference>
<keyword evidence="2" id="KW-1185">Reference proteome</keyword>
<name>A0A1I4A859_9PSEU</name>
<evidence type="ECO:0000313" key="1">
    <source>
        <dbReference type="EMBL" id="SFK52588.1"/>
    </source>
</evidence>